<gene>
    <name evidence="4" type="ORF">CRD60_02870</name>
</gene>
<dbReference type="PANTHER" id="PTHR43877:SF1">
    <property type="entry name" value="ACETYLTRANSFERASE"/>
    <property type="match status" value="1"/>
</dbReference>
<protein>
    <submittedName>
        <fullName evidence="4">GNAT family N-acetyltransferase</fullName>
    </submittedName>
</protein>
<reference evidence="4 5" key="1">
    <citation type="submission" date="2017-10" db="EMBL/GenBank/DDBJ databases">
        <title>Bifidobacterium xylocopum sp. nov. and Bifidobacterium aemilianum sp. nov., from the carpenter bee (Xylocopa violacea) digestive tract.</title>
        <authorList>
            <person name="Alberoni D."/>
            <person name="Baffoni L."/>
            <person name="Di Gioia D."/>
            <person name="Gaggia F."/>
            <person name="Biavati B."/>
        </authorList>
    </citation>
    <scope>NUCLEOTIDE SEQUENCE [LARGE SCALE GENOMIC DNA]</scope>
    <source>
        <strain evidence="4 5">XV10</strain>
    </source>
</reference>
<dbReference type="SUPFAM" id="SSF55729">
    <property type="entry name" value="Acyl-CoA N-acyltransferases (Nat)"/>
    <property type="match status" value="1"/>
</dbReference>
<sequence>MTTADKDVSVEVRSAQADDIDGIHSLLRQTLQLHHSLRPDLFHPDGAKYDKGDLARILEDFDRPVFAAVAPHSGKVLGYAFTRLVQDSGNRAMNPLWTLYLDDLCVDKAARGRHLGQALFRHVREYAASIGCYNLTLNVWEGNEQALGFYRALGLKPQKTTMEMLL</sequence>
<dbReference type="PROSITE" id="PS51186">
    <property type="entry name" value="GNAT"/>
    <property type="match status" value="1"/>
</dbReference>
<dbReference type="GO" id="GO:0016747">
    <property type="term" value="F:acyltransferase activity, transferring groups other than amino-acyl groups"/>
    <property type="evidence" value="ECO:0007669"/>
    <property type="project" value="InterPro"/>
</dbReference>
<dbReference type="OrthoDB" id="9805924at2"/>
<evidence type="ECO:0000256" key="2">
    <source>
        <dbReference type="ARBA" id="ARBA00023315"/>
    </source>
</evidence>
<evidence type="ECO:0000313" key="5">
    <source>
        <dbReference type="Proteomes" id="UP000252530"/>
    </source>
</evidence>
<dbReference type="Proteomes" id="UP000252530">
    <property type="component" value="Unassembled WGS sequence"/>
</dbReference>
<comment type="caution">
    <text evidence="4">The sequence shown here is derived from an EMBL/GenBank/DDBJ whole genome shotgun (WGS) entry which is preliminary data.</text>
</comment>
<proteinExistence type="predicted"/>
<dbReference type="Pfam" id="PF00583">
    <property type="entry name" value="Acetyltransf_1"/>
    <property type="match status" value="1"/>
</dbReference>
<dbReference type="RefSeq" id="WP_113859800.1">
    <property type="nucleotide sequence ID" value="NZ_PDCG01000002.1"/>
</dbReference>
<dbReference type="AlphaFoldDB" id="A0A366K8S5"/>
<dbReference type="EMBL" id="PDCG01000002">
    <property type="protein sequence ID" value="RBP98116.1"/>
    <property type="molecule type" value="Genomic_DNA"/>
</dbReference>
<name>A0A366K8S5_9BIFI</name>
<keyword evidence="1 4" id="KW-0808">Transferase</keyword>
<dbReference type="CDD" id="cd04301">
    <property type="entry name" value="NAT_SF"/>
    <property type="match status" value="1"/>
</dbReference>
<dbReference type="Gene3D" id="3.40.630.30">
    <property type="match status" value="1"/>
</dbReference>
<dbReference type="PANTHER" id="PTHR43877">
    <property type="entry name" value="AMINOALKYLPHOSPHONATE N-ACETYLTRANSFERASE-RELATED-RELATED"/>
    <property type="match status" value="1"/>
</dbReference>
<evidence type="ECO:0000256" key="1">
    <source>
        <dbReference type="ARBA" id="ARBA00022679"/>
    </source>
</evidence>
<evidence type="ECO:0000259" key="3">
    <source>
        <dbReference type="PROSITE" id="PS51186"/>
    </source>
</evidence>
<feature type="domain" description="N-acetyltransferase" evidence="3">
    <location>
        <begin position="10"/>
        <end position="166"/>
    </location>
</feature>
<dbReference type="InterPro" id="IPR016181">
    <property type="entry name" value="Acyl_CoA_acyltransferase"/>
</dbReference>
<keyword evidence="5" id="KW-1185">Reference proteome</keyword>
<evidence type="ECO:0000313" key="4">
    <source>
        <dbReference type="EMBL" id="RBP98116.1"/>
    </source>
</evidence>
<organism evidence="4 5">
    <name type="scientific">Bifidobacterium aemilianum</name>
    <dbReference type="NCBI Taxonomy" id="2493120"/>
    <lineage>
        <taxon>Bacteria</taxon>
        <taxon>Bacillati</taxon>
        <taxon>Actinomycetota</taxon>
        <taxon>Actinomycetes</taxon>
        <taxon>Bifidobacteriales</taxon>
        <taxon>Bifidobacteriaceae</taxon>
        <taxon>Bifidobacterium</taxon>
    </lineage>
</organism>
<keyword evidence="2" id="KW-0012">Acyltransferase</keyword>
<accession>A0A366K8S5</accession>
<dbReference type="InterPro" id="IPR050832">
    <property type="entry name" value="Bact_Acetyltransf"/>
</dbReference>
<dbReference type="InterPro" id="IPR000182">
    <property type="entry name" value="GNAT_dom"/>
</dbReference>